<proteinExistence type="predicted"/>
<dbReference type="AlphaFoldDB" id="A0AAD5RAQ4"/>
<keyword evidence="2" id="KW-1185">Reference proteome</keyword>
<dbReference type="EMBL" id="JAHQIW010007018">
    <property type="protein sequence ID" value="KAJ1371669.1"/>
    <property type="molecule type" value="Genomic_DNA"/>
</dbReference>
<name>A0AAD5RAQ4_PARTN</name>
<reference evidence="1" key="1">
    <citation type="submission" date="2021-06" db="EMBL/GenBank/DDBJ databases">
        <title>Parelaphostrongylus tenuis whole genome reference sequence.</title>
        <authorList>
            <person name="Garwood T.J."/>
            <person name="Larsen P.A."/>
            <person name="Fountain-Jones N.M."/>
            <person name="Garbe J.R."/>
            <person name="Macchietto M.G."/>
            <person name="Kania S.A."/>
            <person name="Gerhold R.W."/>
            <person name="Richards J.E."/>
            <person name="Wolf T.M."/>
        </authorList>
    </citation>
    <scope>NUCLEOTIDE SEQUENCE</scope>
    <source>
        <strain evidence="1">MNPRO001-30</strain>
        <tissue evidence="1">Meninges</tissue>
    </source>
</reference>
<sequence>MQTCATVSLVCGRRLSNVIDDYTVESWKESYIGMLDQLDLHTAVASIKKYSWIKRLSQRSLEGTHFRLTHRGCNGQTLKCRCMKCNTVCGVSCAVCNRVMMRDELVLS</sequence>
<dbReference type="Proteomes" id="UP001196413">
    <property type="component" value="Unassembled WGS sequence"/>
</dbReference>
<protein>
    <submittedName>
        <fullName evidence="1">Uncharacterized protein</fullName>
    </submittedName>
</protein>
<evidence type="ECO:0000313" key="2">
    <source>
        <dbReference type="Proteomes" id="UP001196413"/>
    </source>
</evidence>
<evidence type="ECO:0000313" key="1">
    <source>
        <dbReference type="EMBL" id="KAJ1371669.1"/>
    </source>
</evidence>
<comment type="caution">
    <text evidence="1">The sequence shown here is derived from an EMBL/GenBank/DDBJ whole genome shotgun (WGS) entry which is preliminary data.</text>
</comment>
<organism evidence="1 2">
    <name type="scientific">Parelaphostrongylus tenuis</name>
    <name type="common">Meningeal worm</name>
    <dbReference type="NCBI Taxonomy" id="148309"/>
    <lineage>
        <taxon>Eukaryota</taxon>
        <taxon>Metazoa</taxon>
        <taxon>Ecdysozoa</taxon>
        <taxon>Nematoda</taxon>
        <taxon>Chromadorea</taxon>
        <taxon>Rhabditida</taxon>
        <taxon>Rhabditina</taxon>
        <taxon>Rhabditomorpha</taxon>
        <taxon>Strongyloidea</taxon>
        <taxon>Metastrongylidae</taxon>
        <taxon>Parelaphostrongylus</taxon>
    </lineage>
</organism>
<accession>A0AAD5RAQ4</accession>
<gene>
    <name evidence="1" type="ORF">KIN20_033656</name>
</gene>